<proteinExistence type="predicted"/>
<dbReference type="InterPro" id="IPR051534">
    <property type="entry name" value="CBASS_pafABC_assoc_protein"/>
</dbReference>
<sequence length="330" mass="37342">MSFAKAVDLLRLAMMATSRQGVCLSDVEAEFGGVRRTAQRMIAALEEAFPATEHYVGDDGRHYWRLPSRAVAPLLTPSAEELVSLKSAITELERVDMNGEAIQLRSLERKVRALIPSDRTLRLATDEEALLEAMGFAARPGPRPSMNEAVDLAISEALKGPFELRIHYQGRGDAKPSWRTIEPLGLLLGSRRYLVGIDTSKRDGRYRHYRVEDIMEAQVQTRIFTYPDEFDLGEYATRAFGSYHHEAEYGEVIWKFSPEAADRAARFQFHPSQEIERLDDGSMLVRFKASGHLEMSWHLYAWGDSVEVIKPADLATMVHPYRRNDFAALP</sequence>
<evidence type="ECO:0000259" key="2">
    <source>
        <dbReference type="Pfam" id="PF25583"/>
    </source>
</evidence>
<dbReference type="PANTHER" id="PTHR34580">
    <property type="match status" value="1"/>
</dbReference>
<dbReference type="AlphaFoldDB" id="A0A401IWN9"/>
<dbReference type="Pfam" id="PF13280">
    <property type="entry name" value="WYL"/>
    <property type="match status" value="1"/>
</dbReference>
<comment type="caution">
    <text evidence="3">The sequence shown here is derived from an EMBL/GenBank/DDBJ whole genome shotgun (WGS) entry which is preliminary data.</text>
</comment>
<feature type="domain" description="WCX" evidence="2">
    <location>
        <begin position="255"/>
        <end position="318"/>
    </location>
</feature>
<protein>
    <submittedName>
        <fullName evidence="3">Uncharacterized protein</fullName>
    </submittedName>
</protein>
<reference evidence="3 4" key="1">
    <citation type="submission" date="2014-12" db="EMBL/GenBank/DDBJ databases">
        <title>Whole genome sequencing of Sphingobium xenophagum OW59.</title>
        <authorList>
            <person name="Ohta Y."/>
            <person name="Nishi S."/>
            <person name="Hatada Y."/>
        </authorList>
    </citation>
    <scope>NUCLEOTIDE SEQUENCE [LARGE SCALE GENOMIC DNA]</scope>
    <source>
        <strain evidence="3 4">OW59</strain>
    </source>
</reference>
<keyword evidence="4" id="KW-1185">Reference proteome</keyword>
<dbReference type="PANTHER" id="PTHR34580:SF1">
    <property type="entry name" value="PROTEIN PAFC"/>
    <property type="match status" value="1"/>
</dbReference>
<organism evidence="3 4">
    <name type="scientific">Sphingobium xenophagum</name>
    <dbReference type="NCBI Taxonomy" id="121428"/>
    <lineage>
        <taxon>Bacteria</taxon>
        <taxon>Pseudomonadati</taxon>
        <taxon>Pseudomonadota</taxon>
        <taxon>Alphaproteobacteria</taxon>
        <taxon>Sphingomonadales</taxon>
        <taxon>Sphingomonadaceae</taxon>
        <taxon>Sphingobium</taxon>
    </lineage>
</organism>
<gene>
    <name evidence="3" type="ORF">MBESOW_P0021</name>
</gene>
<dbReference type="EMBL" id="BBQY01000001">
    <property type="protein sequence ID" value="GBH28769.1"/>
    <property type="molecule type" value="Genomic_DNA"/>
</dbReference>
<name>A0A401IWN9_SPHXE</name>
<dbReference type="Proteomes" id="UP000290975">
    <property type="component" value="Unassembled WGS sequence"/>
</dbReference>
<evidence type="ECO:0000313" key="4">
    <source>
        <dbReference type="Proteomes" id="UP000290975"/>
    </source>
</evidence>
<dbReference type="PROSITE" id="PS52050">
    <property type="entry name" value="WYL"/>
    <property type="match status" value="1"/>
</dbReference>
<feature type="domain" description="WYL" evidence="1">
    <location>
        <begin position="154"/>
        <end position="219"/>
    </location>
</feature>
<dbReference type="InterPro" id="IPR026881">
    <property type="entry name" value="WYL_dom"/>
</dbReference>
<dbReference type="Pfam" id="PF25583">
    <property type="entry name" value="WCX"/>
    <property type="match status" value="1"/>
</dbReference>
<accession>A0A401IWN9</accession>
<evidence type="ECO:0000313" key="3">
    <source>
        <dbReference type="EMBL" id="GBH28769.1"/>
    </source>
</evidence>
<dbReference type="InterPro" id="IPR057727">
    <property type="entry name" value="WCX_dom"/>
</dbReference>
<dbReference type="RefSeq" id="WP_130751568.1">
    <property type="nucleotide sequence ID" value="NZ_BBQY01000001.1"/>
</dbReference>
<evidence type="ECO:0000259" key="1">
    <source>
        <dbReference type="Pfam" id="PF13280"/>
    </source>
</evidence>